<dbReference type="Gramene" id="Bo07977s010.1">
    <property type="protein sequence ID" value="Bo07977s010.1"/>
    <property type="gene ID" value="Bo07977s010"/>
</dbReference>
<reference evidence="3" key="2">
    <citation type="submission" date="2015-06" db="UniProtKB">
        <authorList>
            <consortium name="EnsemblPlants"/>
        </authorList>
    </citation>
    <scope>IDENTIFICATION</scope>
</reference>
<evidence type="ECO:0000313" key="3">
    <source>
        <dbReference type="EnsemblPlants" id="Bo07977s010.1"/>
    </source>
</evidence>
<proteinExistence type="predicted"/>
<keyword evidence="2" id="KW-0677">Repeat</keyword>
<keyword evidence="4" id="KW-1185">Reference proteome</keyword>
<name>A0A0D2ZY76_BRAOL</name>
<accession>A0A0D2ZY76</accession>
<dbReference type="OMA" id="MHDFLER"/>
<protein>
    <submittedName>
        <fullName evidence="3">Uncharacterized protein</fullName>
    </submittedName>
</protein>
<organism evidence="3 4">
    <name type="scientific">Brassica oleracea var. oleracea</name>
    <dbReference type="NCBI Taxonomy" id="109376"/>
    <lineage>
        <taxon>Eukaryota</taxon>
        <taxon>Viridiplantae</taxon>
        <taxon>Streptophyta</taxon>
        <taxon>Embryophyta</taxon>
        <taxon>Tracheophyta</taxon>
        <taxon>Spermatophyta</taxon>
        <taxon>Magnoliopsida</taxon>
        <taxon>eudicotyledons</taxon>
        <taxon>Gunneridae</taxon>
        <taxon>Pentapetalae</taxon>
        <taxon>rosids</taxon>
        <taxon>malvids</taxon>
        <taxon>Brassicales</taxon>
        <taxon>Brassicaceae</taxon>
        <taxon>Brassiceae</taxon>
        <taxon>Brassica</taxon>
    </lineage>
</organism>
<dbReference type="Proteomes" id="UP000032141">
    <property type="component" value="Unassembled WGS sequence"/>
</dbReference>
<dbReference type="GO" id="GO:0006952">
    <property type="term" value="P:defense response"/>
    <property type="evidence" value="ECO:0007669"/>
    <property type="project" value="InterPro"/>
</dbReference>
<evidence type="ECO:0000313" key="4">
    <source>
        <dbReference type="Proteomes" id="UP000032141"/>
    </source>
</evidence>
<dbReference type="InterPro" id="IPR011713">
    <property type="entry name" value="Leu-rich_rpt_3"/>
</dbReference>
<keyword evidence="1" id="KW-0433">Leucine-rich repeat</keyword>
<sequence>MHNLLVQLGRDIVRKQSSEPGQRQFLVDKRETCEVLSDDAAGSGSVIGVMFDGHEINVSERAFEGMSNLQFLRLEVERAGGGDAFHLFGGQSNLSRKLRLLKWRFFPMTCLNCIPNPELLVELSMHGSKLEKLWEGTK</sequence>
<dbReference type="AlphaFoldDB" id="A0A0D2ZY76"/>
<dbReference type="EnsemblPlants" id="Bo07977s010.1">
    <property type="protein sequence ID" value="Bo07977s010.1"/>
    <property type="gene ID" value="Bo07977s010"/>
</dbReference>
<dbReference type="PANTHER" id="PTHR11017:SF571">
    <property type="entry name" value="TIR DOMAIN-CONTAINING PROTEIN"/>
    <property type="match status" value="1"/>
</dbReference>
<dbReference type="Pfam" id="PF07725">
    <property type="entry name" value="LRR_3"/>
    <property type="match status" value="1"/>
</dbReference>
<dbReference type="STRING" id="109376.A0A0D2ZY76"/>
<reference evidence="3" key="1">
    <citation type="journal article" date="2014" name="Genome Biol.">
        <title>Transcriptome and methylome profiling reveals relics of genome dominance in the mesopolyploid Brassica oleracea.</title>
        <authorList>
            <person name="Parkin I.A."/>
            <person name="Koh C."/>
            <person name="Tang H."/>
            <person name="Robinson S.J."/>
            <person name="Kagale S."/>
            <person name="Clarke W.E."/>
            <person name="Town C.D."/>
            <person name="Nixon J."/>
            <person name="Krishnakumar V."/>
            <person name="Bidwell S.L."/>
            <person name="Denoeud F."/>
            <person name="Belcram H."/>
            <person name="Links M.G."/>
            <person name="Just J."/>
            <person name="Clarke C."/>
            <person name="Bender T."/>
            <person name="Huebert T."/>
            <person name="Mason A.S."/>
            <person name="Pires J.C."/>
            <person name="Barker G."/>
            <person name="Moore J."/>
            <person name="Walley P.G."/>
            <person name="Manoli S."/>
            <person name="Batley J."/>
            <person name="Edwards D."/>
            <person name="Nelson M.N."/>
            <person name="Wang X."/>
            <person name="Paterson A.H."/>
            <person name="King G."/>
            <person name="Bancroft I."/>
            <person name="Chalhoub B."/>
            <person name="Sharpe A.G."/>
        </authorList>
    </citation>
    <scope>NUCLEOTIDE SEQUENCE [LARGE SCALE GENOMIC DNA]</scope>
    <source>
        <strain evidence="3">cv. TO1000</strain>
    </source>
</reference>
<evidence type="ECO:0000256" key="2">
    <source>
        <dbReference type="ARBA" id="ARBA00022737"/>
    </source>
</evidence>
<dbReference type="PANTHER" id="PTHR11017">
    <property type="entry name" value="LEUCINE-RICH REPEAT-CONTAINING PROTEIN"/>
    <property type="match status" value="1"/>
</dbReference>
<dbReference type="HOGENOM" id="CLU_1860362_0_0_1"/>
<dbReference type="InterPro" id="IPR044974">
    <property type="entry name" value="Disease_R_plants"/>
</dbReference>
<evidence type="ECO:0000256" key="1">
    <source>
        <dbReference type="ARBA" id="ARBA00022614"/>
    </source>
</evidence>